<sequence>MKECRFIAMELAIIGDEIVSSSVLKALFLLNWRQIQQLGLQPDLYYTQYRFSYLSTNLNECHKWKIEQESVYDCLNLVVELQGSIRKHMCCITSTTMEDLSAFPKRKCSLVFCNHAVHRRHKQDHCLTSLDIPTGFSGQLPK</sequence>
<comment type="caution">
    <text evidence="1">The sequence shown here is derived from an EMBL/GenBank/DDBJ whole genome shotgun (WGS) entry which is preliminary data.</text>
</comment>
<evidence type="ECO:0000313" key="1">
    <source>
        <dbReference type="EMBL" id="KAG5617160.1"/>
    </source>
</evidence>
<name>A0A9J5ZY43_SOLCO</name>
<reference evidence="1 2" key="1">
    <citation type="submission" date="2020-09" db="EMBL/GenBank/DDBJ databases">
        <title>De no assembly of potato wild relative species, Solanum commersonii.</title>
        <authorList>
            <person name="Cho K."/>
        </authorList>
    </citation>
    <scope>NUCLEOTIDE SEQUENCE [LARGE SCALE GENOMIC DNA]</scope>
    <source>
        <strain evidence="1">LZ3.2</strain>
        <tissue evidence="1">Leaf</tissue>
    </source>
</reference>
<organism evidence="1 2">
    <name type="scientific">Solanum commersonii</name>
    <name type="common">Commerson's wild potato</name>
    <name type="synonym">Commerson's nightshade</name>
    <dbReference type="NCBI Taxonomy" id="4109"/>
    <lineage>
        <taxon>Eukaryota</taxon>
        <taxon>Viridiplantae</taxon>
        <taxon>Streptophyta</taxon>
        <taxon>Embryophyta</taxon>
        <taxon>Tracheophyta</taxon>
        <taxon>Spermatophyta</taxon>
        <taxon>Magnoliopsida</taxon>
        <taxon>eudicotyledons</taxon>
        <taxon>Gunneridae</taxon>
        <taxon>Pentapetalae</taxon>
        <taxon>asterids</taxon>
        <taxon>lamiids</taxon>
        <taxon>Solanales</taxon>
        <taxon>Solanaceae</taxon>
        <taxon>Solanoideae</taxon>
        <taxon>Solaneae</taxon>
        <taxon>Solanum</taxon>
    </lineage>
</organism>
<proteinExistence type="predicted"/>
<dbReference type="EMBL" id="JACXVP010000003">
    <property type="protein sequence ID" value="KAG5617160.1"/>
    <property type="molecule type" value="Genomic_DNA"/>
</dbReference>
<dbReference type="Proteomes" id="UP000824120">
    <property type="component" value="Chromosome 3"/>
</dbReference>
<gene>
    <name evidence="1" type="ORF">H5410_016984</name>
</gene>
<dbReference type="AlphaFoldDB" id="A0A9J5ZY43"/>
<accession>A0A9J5ZY43</accession>
<keyword evidence="2" id="KW-1185">Reference proteome</keyword>
<protein>
    <submittedName>
        <fullName evidence="1">Uncharacterized protein</fullName>
    </submittedName>
</protein>
<evidence type="ECO:0000313" key="2">
    <source>
        <dbReference type="Proteomes" id="UP000824120"/>
    </source>
</evidence>